<feature type="compositionally biased region" description="Basic and acidic residues" evidence="9">
    <location>
        <begin position="655"/>
        <end position="678"/>
    </location>
</feature>
<dbReference type="FunFam" id="1.20.1270.10:FF:000002">
    <property type="entry name" value="Heat shock 70 kDa protein 4"/>
    <property type="match status" value="1"/>
</dbReference>
<feature type="chain" id="PRO_5043736439" description="Hypoxia up-regulated protein 1" evidence="10">
    <location>
        <begin position="21"/>
        <end position="964"/>
    </location>
</feature>
<keyword evidence="3 10" id="KW-0732">Signal</keyword>
<dbReference type="InterPro" id="IPR029047">
    <property type="entry name" value="HSP70_peptide-bd_sf"/>
</dbReference>
<evidence type="ECO:0000256" key="7">
    <source>
        <dbReference type="ARBA" id="ARBA00023186"/>
    </source>
</evidence>
<dbReference type="GO" id="GO:0005788">
    <property type="term" value="C:endoplasmic reticulum lumen"/>
    <property type="evidence" value="ECO:0007669"/>
    <property type="project" value="UniProtKB-SubCell"/>
</dbReference>
<feature type="compositionally biased region" description="Basic and acidic residues" evidence="9">
    <location>
        <begin position="591"/>
        <end position="629"/>
    </location>
</feature>
<dbReference type="AlphaFoldDB" id="A0A7R8ZMA1"/>
<dbReference type="Gene3D" id="3.30.420.40">
    <property type="match status" value="2"/>
</dbReference>
<dbReference type="GO" id="GO:0140662">
    <property type="term" value="F:ATP-dependent protein folding chaperone"/>
    <property type="evidence" value="ECO:0007669"/>
    <property type="project" value="InterPro"/>
</dbReference>
<feature type="region of interest" description="Disordered" evidence="9">
    <location>
        <begin position="853"/>
        <end position="964"/>
    </location>
</feature>
<feature type="compositionally biased region" description="Basic and acidic residues" evidence="9">
    <location>
        <begin position="932"/>
        <end position="941"/>
    </location>
</feature>
<feature type="compositionally biased region" description="Low complexity" evidence="9">
    <location>
        <begin position="884"/>
        <end position="893"/>
    </location>
</feature>
<dbReference type="Gene3D" id="3.30.30.30">
    <property type="match status" value="1"/>
</dbReference>
<comment type="similarity">
    <text evidence="2">Belongs to the heat shock protein 70 family.</text>
</comment>
<keyword evidence="5" id="KW-0256">Endoplasmic reticulum</keyword>
<dbReference type="GO" id="GO:0034663">
    <property type="term" value="C:endoplasmic reticulum chaperone complex"/>
    <property type="evidence" value="ECO:0007669"/>
    <property type="project" value="TreeGrafter"/>
</dbReference>
<evidence type="ECO:0000256" key="3">
    <source>
        <dbReference type="ARBA" id="ARBA00022729"/>
    </source>
</evidence>
<reference evidence="11" key="1">
    <citation type="submission" date="2020-11" db="EMBL/GenBank/DDBJ databases">
        <authorList>
            <person name="Tran Van P."/>
        </authorList>
    </citation>
    <scope>NUCLEOTIDE SEQUENCE</scope>
</reference>
<feature type="region of interest" description="Disordered" evidence="9">
    <location>
        <begin position="652"/>
        <end position="680"/>
    </location>
</feature>
<dbReference type="InterPro" id="IPR043129">
    <property type="entry name" value="ATPase_NBD"/>
</dbReference>
<dbReference type="SUPFAM" id="SSF53067">
    <property type="entry name" value="Actin-like ATPase domain"/>
    <property type="match status" value="2"/>
</dbReference>
<dbReference type="FunFam" id="3.30.30.30:FF:000004">
    <property type="entry name" value="hypoxia up-regulated protein 1"/>
    <property type="match status" value="1"/>
</dbReference>
<evidence type="ECO:0000256" key="10">
    <source>
        <dbReference type="SAM" id="SignalP"/>
    </source>
</evidence>
<sequence length="964" mass="106503">MRIGLAVLTMLSFMLDVVTPAAVMSVDLGGEWMKVGVVSPGKPMEIVLNKESKRKTPVAISFRKGERLFGDDALAVHSKNPKVSYIFFPELLGKTLDNPVVKRFQSRFPYYNLVADADTGLVSFKFDEETTYSPEELVAMMLQFARKDAEAFTGQKPIKDVVVTVPAFANQAERRAMERAVNLSGLKLLQLINDNTAAALNYGVFRKKEFNTSQTILFYDMGSTSAVATIVSYQMVRIKERTYAETHPQLQLLGVGFDRGLGGSEITIRLRDYLAEAFSKSRNLNVRDDERALGKLLKEAGRVKVVLSANAEHAAQVEGLMADEDFKHVMTRTELESLCEDLFDRVPGPIERALKASGLTMGEIDQVILIGAGTRVPKVQEVLSNYLGKELGRSLNTDEAFALGAAYKAAELGTGFKVMKFITKDAVVYPIQVNFTRTLAGDEFAGSSESSGTKVVKRVLFQSMTPTPMKKIMTFNKHTDDFDFSVGMADMPHVTDDDIAALGSLRLMSAQVKGVKDAFDAMEDRQESKGIKVHFAIEESGVLSIKGAEFLLEIPGTNETVESEPKKGEDESTFAKFGSTISKLFSGDDAEEKKEDGEKTEGSDGDRSAPDTEPKKSNATKADDNDKPSNKTIVVKKSLTVDVTYTDVPEPSAEMMEKAKQKLKALDGADKKRHDLESSRNSLESFVLEVQEKLYEDDFEKCSTEEEREKLRAACSEISDWLYEDGWTADVPEFKKRLRELKSATADLYDRVHELRERPTVIAALKDMLNQSQHFLGRAREMEEGLFTEVELNKLEETINATQAWSDKIQAEQEATPLTEKPKLTVHLAGEKVTALDREIKYLVNKAKINAAKKAQEEAVRKAEEAKKKAEEAAKHNVTLSGNETETASVEETAPAEETETKGNETETEPGSDSVAPAPDVEASEAPSTTEESTRAPKETPEEGEDTMGENNVDFAGKESHTEL</sequence>
<keyword evidence="4" id="KW-0547">Nucleotide-binding</keyword>
<dbReference type="Pfam" id="PF00012">
    <property type="entry name" value="HSP70"/>
    <property type="match status" value="1"/>
</dbReference>
<organism evidence="11">
    <name type="scientific">Cyprideis torosa</name>
    <dbReference type="NCBI Taxonomy" id="163714"/>
    <lineage>
        <taxon>Eukaryota</taxon>
        <taxon>Metazoa</taxon>
        <taxon>Ecdysozoa</taxon>
        <taxon>Arthropoda</taxon>
        <taxon>Crustacea</taxon>
        <taxon>Oligostraca</taxon>
        <taxon>Ostracoda</taxon>
        <taxon>Podocopa</taxon>
        <taxon>Podocopida</taxon>
        <taxon>Cytherocopina</taxon>
        <taxon>Cytheroidea</taxon>
        <taxon>Cytherideidae</taxon>
        <taxon>Cyprideis</taxon>
    </lineage>
</organism>
<evidence type="ECO:0000256" key="8">
    <source>
        <dbReference type="ARBA" id="ARBA00040503"/>
    </source>
</evidence>
<dbReference type="OrthoDB" id="10262720at2759"/>
<name>A0A7R8ZMA1_9CRUS</name>
<evidence type="ECO:0000256" key="6">
    <source>
        <dbReference type="ARBA" id="ARBA00022840"/>
    </source>
</evidence>
<accession>A0A7R8ZMA1</accession>
<evidence type="ECO:0000256" key="9">
    <source>
        <dbReference type="SAM" id="MobiDB-lite"/>
    </source>
</evidence>
<evidence type="ECO:0000313" key="11">
    <source>
        <dbReference type="EMBL" id="CAD7226789.1"/>
    </source>
</evidence>
<dbReference type="CDD" id="cd10230">
    <property type="entry name" value="ASKHA_NBD_HSP70_HYOU1"/>
    <property type="match status" value="1"/>
</dbReference>
<proteinExistence type="inferred from homology"/>
<evidence type="ECO:0000256" key="2">
    <source>
        <dbReference type="ARBA" id="ARBA00007381"/>
    </source>
</evidence>
<dbReference type="PANTHER" id="PTHR45639:SF3">
    <property type="entry name" value="HYPOXIA UP-REGULATED PROTEIN 1"/>
    <property type="match status" value="1"/>
</dbReference>
<protein>
    <recommendedName>
        <fullName evidence="8">Hypoxia up-regulated protein 1</fullName>
    </recommendedName>
</protein>
<feature type="compositionally biased region" description="Basic and acidic residues" evidence="9">
    <location>
        <begin position="854"/>
        <end position="875"/>
    </location>
</feature>
<dbReference type="Gene3D" id="3.90.640.10">
    <property type="entry name" value="Actin, Chain A, domain 4"/>
    <property type="match status" value="1"/>
</dbReference>
<evidence type="ECO:0000256" key="5">
    <source>
        <dbReference type="ARBA" id="ARBA00022824"/>
    </source>
</evidence>
<dbReference type="GO" id="GO:0005524">
    <property type="term" value="F:ATP binding"/>
    <property type="evidence" value="ECO:0007669"/>
    <property type="project" value="UniProtKB-KW"/>
</dbReference>
<dbReference type="PRINTS" id="PR00301">
    <property type="entry name" value="HEATSHOCK70"/>
</dbReference>
<gene>
    <name evidence="11" type="ORF">CTOB1V02_LOCUS4704</name>
</gene>
<feature type="signal peptide" evidence="10">
    <location>
        <begin position="1"/>
        <end position="20"/>
    </location>
</feature>
<dbReference type="EMBL" id="OB660933">
    <property type="protein sequence ID" value="CAD7226789.1"/>
    <property type="molecule type" value="Genomic_DNA"/>
</dbReference>
<dbReference type="InterPro" id="IPR013126">
    <property type="entry name" value="Hsp_70_fam"/>
</dbReference>
<dbReference type="InterPro" id="IPR029048">
    <property type="entry name" value="HSP70_C_sf"/>
</dbReference>
<dbReference type="Gene3D" id="2.60.34.10">
    <property type="entry name" value="Substrate Binding Domain Of DNAk, Chain A, domain 1"/>
    <property type="match status" value="1"/>
</dbReference>
<dbReference type="FunFam" id="3.90.640.10:FF:000004">
    <property type="entry name" value="Heat shock 70 kDa protein 4"/>
    <property type="match status" value="1"/>
</dbReference>
<dbReference type="GO" id="GO:0030968">
    <property type="term" value="P:endoplasmic reticulum unfolded protein response"/>
    <property type="evidence" value="ECO:0007669"/>
    <property type="project" value="TreeGrafter"/>
</dbReference>
<dbReference type="PANTHER" id="PTHR45639">
    <property type="entry name" value="HSC70CB, ISOFORM G-RELATED"/>
    <property type="match status" value="1"/>
</dbReference>
<evidence type="ECO:0000256" key="4">
    <source>
        <dbReference type="ARBA" id="ARBA00022741"/>
    </source>
</evidence>
<evidence type="ECO:0000256" key="1">
    <source>
        <dbReference type="ARBA" id="ARBA00004319"/>
    </source>
</evidence>
<feature type="region of interest" description="Disordered" evidence="9">
    <location>
        <begin position="585"/>
        <end position="633"/>
    </location>
</feature>
<keyword evidence="7" id="KW-0143">Chaperone</keyword>
<dbReference type="Gene3D" id="1.20.1270.10">
    <property type="match status" value="1"/>
</dbReference>
<dbReference type="SUPFAM" id="SSF100934">
    <property type="entry name" value="Heat shock protein 70kD (HSP70), C-terminal subdomain"/>
    <property type="match status" value="1"/>
</dbReference>
<comment type="subcellular location">
    <subcellularLocation>
        <location evidence="1">Endoplasmic reticulum lumen</location>
    </subcellularLocation>
</comment>
<keyword evidence="6" id="KW-0067">ATP-binding</keyword>